<reference evidence="2" key="1">
    <citation type="submission" date="2023-06" db="EMBL/GenBank/DDBJ databases">
        <title>Genome-scale phylogeny and comparative genomics of the fungal order Sordariales.</title>
        <authorList>
            <consortium name="Lawrence Berkeley National Laboratory"/>
            <person name="Hensen N."/>
            <person name="Bonometti L."/>
            <person name="Westerberg I."/>
            <person name="Brannstrom I.O."/>
            <person name="Guillou S."/>
            <person name="Cros-Aarteil S."/>
            <person name="Calhoun S."/>
            <person name="Haridas S."/>
            <person name="Kuo A."/>
            <person name="Mondo S."/>
            <person name="Pangilinan J."/>
            <person name="Riley R."/>
            <person name="LaButti K."/>
            <person name="Andreopoulos B."/>
            <person name="Lipzen A."/>
            <person name="Chen C."/>
            <person name="Yanf M."/>
            <person name="Daum C."/>
            <person name="Ng V."/>
            <person name="Clum A."/>
            <person name="Steindorff A."/>
            <person name="Ohm R."/>
            <person name="Martin F."/>
            <person name="Silar P."/>
            <person name="Natvig D."/>
            <person name="Lalanne C."/>
            <person name="Gautier V."/>
            <person name="Ament-velasquez S.L."/>
            <person name="Kruys A."/>
            <person name="Hutchinson M.I."/>
            <person name="Powell A.J."/>
            <person name="Barry K."/>
            <person name="Miller A.N."/>
            <person name="Grigoriev I.V."/>
            <person name="Debuchy R."/>
            <person name="Gladieux P."/>
            <person name="Thoren M.H."/>
            <person name="Johannesson H."/>
        </authorList>
    </citation>
    <scope>NUCLEOTIDE SEQUENCE</scope>
    <source>
        <strain evidence="2">SMH3391-2</strain>
    </source>
</reference>
<dbReference type="GO" id="GO:0010181">
    <property type="term" value="F:FMN binding"/>
    <property type="evidence" value="ECO:0007669"/>
    <property type="project" value="InterPro"/>
</dbReference>
<dbReference type="EMBL" id="JAULSR010000001">
    <property type="protein sequence ID" value="KAK0636654.1"/>
    <property type="molecule type" value="Genomic_DNA"/>
</dbReference>
<evidence type="ECO:0000259" key="1">
    <source>
        <dbReference type="SMART" id="SM00903"/>
    </source>
</evidence>
<dbReference type="PANTHER" id="PTHR43812:SF2">
    <property type="entry name" value="FLAVIN REDUCTASE LIKE DOMAIN-CONTAINING PROTEIN"/>
    <property type="match status" value="1"/>
</dbReference>
<sequence length="255" mass="28296">MSTWNLETIHTVHTNDMSRPDIFYEPPKGQRSGLPHDPFKSFVIPRPIGWISTKSRDGKDNLAPFSQFTNVSFDPPTILFVADQSLYKKRSKDTVLNCAETNEFVWNMVSHAQAADMNATALETWEDEFTLVENGGIEKAACRVVRPPRVAASPVSLECRVHSIVRVANEHHGEAMYGGPHLVGNSDIVIGRVLGVHIRGEYITSEGLFDVLKAAPVARNGYNHYTHVSQVWAMQMPTMPGDSNAQRLLGVLGET</sequence>
<organism evidence="2 3">
    <name type="scientific">Bombardia bombarda</name>
    <dbReference type="NCBI Taxonomy" id="252184"/>
    <lineage>
        <taxon>Eukaryota</taxon>
        <taxon>Fungi</taxon>
        <taxon>Dikarya</taxon>
        <taxon>Ascomycota</taxon>
        <taxon>Pezizomycotina</taxon>
        <taxon>Sordariomycetes</taxon>
        <taxon>Sordariomycetidae</taxon>
        <taxon>Sordariales</taxon>
        <taxon>Lasiosphaeriaceae</taxon>
        <taxon>Bombardia</taxon>
    </lineage>
</organism>
<evidence type="ECO:0000313" key="3">
    <source>
        <dbReference type="Proteomes" id="UP001174934"/>
    </source>
</evidence>
<dbReference type="SUPFAM" id="SSF50475">
    <property type="entry name" value="FMN-binding split barrel"/>
    <property type="match status" value="1"/>
</dbReference>
<dbReference type="InterPro" id="IPR002563">
    <property type="entry name" value="Flavin_Rdtase-like_dom"/>
</dbReference>
<dbReference type="SMART" id="SM00903">
    <property type="entry name" value="Flavin_Reduct"/>
    <property type="match status" value="1"/>
</dbReference>
<proteinExistence type="predicted"/>
<protein>
    <recommendedName>
        <fullName evidence="1">Flavin reductase like domain-containing protein</fullName>
    </recommendedName>
</protein>
<dbReference type="Proteomes" id="UP001174934">
    <property type="component" value="Unassembled WGS sequence"/>
</dbReference>
<feature type="domain" description="Flavin reductase like" evidence="1">
    <location>
        <begin position="41"/>
        <end position="204"/>
    </location>
</feature>
<name>A0AA39XMI2_9PEZI</name>
<dbReference type="AlphaFoldDB" id="A0AA39XMI2"/>
<keyword evidence="3" id="KW-1185">Reference proteome</keyword>
<comment type="caution">
    <text evidence="2">The sequence shown here is derived from an EMBL/GenBank/DDBJ whole genome shotgun (WGS) entry which is preliminary data.</text>
</comment>
<accession>A0AA39XMI2</accession>
<gene>
    <name evidence="2" type="ORF">B0T17DRAFT_596103</name>
</gene>
<evidence type="ECO:0000313" key="2">
    <source>
        <dbReference type="EMBL" id="KAK0636654.1"/>
    </source>
</evidence>
<dbReference type="InterPro" id="IPR012349">
    <property type="entry name" value="Split_barrel_FMN-bd"/>
</dbReference>
<dbReference type="Pfam" id="PF01613">
    <property type="entry name" value="Flavin_Reduct"/>
    <property type="match status" value="1"/>
</dbReference>
<dbReference type="Gene3D" id="2.30.110.10">
    <property type="entry name" value="Electron Transport, Fmn-binding Protein, Chain A"/>
    <property type="match status" value="1"/>
</dbReference>
<dbReference type="PANTHER" id="PTHR43812">
    <property type="entry name" value="BLR2425 PROTEIN"/>
    <property type="match status" value="1"/>
</dbReference>